<reference evidence="1 2" key="1">
    <citation type="submission" date="2011-10" db="EMBL/GenBank/DDBJ databases">
        <title>The Improved High-Quality Draft genome of Leptonema illini DSM 21528.</title>
        <authorList>
            <consortium name="US DOE Joint Genome Institute (JGI-PGF)"/>
            <person name="Lucas S."/>
            <person name="Copeland A."/>
            <person name="Lapidus A."/>
            <person name="Glavina del Rio T."/>
            <person name="Dalin E."/>
            <person name="Tice H."/>
            <person name="Bruce D."/>
            <person name="Goodwin L."/>
            <person name="Pitluck S."/>
            <person name="Peters L."/>
            <person name="Mikhailova N."/>
            <person name="Held B."/>
            <person name="Kyrpides N."/>
            <person name="Mavromatis K."/>
            <person name="Ivanova N."/>
            <person name="Markowitz V."/>
            <person name="Cheng J.-F."/>
            <person name="Hugenholtz P."/>
            <person name="Woyke T."/>
            <person name="Wu D."/>
            <person name="Gronow S."/>
            <person name="Wellnitz S."/>
            <person name="Brambilla E.-M."/>
            <person name="Klenk H.-P."/>
            <person name="Eisen J.A."/>
        </authorList>
    </citation>
    <scope>NUCLEOTIDE SEQUENCE [LARGE SCALE GENOMIC DNA]</scope>
    <source>
        <strain evidence="1 2">DSM 21528</strain>
    </source>
</reference>
<dbReference type="SMART" id="SM00855">
    <property type="entry name" value="PGAM"/>
    <property type="match status" value="1"/>
</dbReference>
<sequence>MNQIWVRHGATELASGRVCGQIDPAPLLLPEECRHLESVIAGHFGAHFQQTVAFCSPLQRCSQLARRLGFSRAHSDDRLKELSFGDWEGQRWDDVPREQLDNWAGDYLNRRPPGGESLHDLQKRLQLFLDEIPAGPVVIFTHGGVIRALTTLTGMSPESAMAMPVPLTSAFLRSPGGLQRLA</sequence>
<dbReference type="Pfam" id="PF00300">
    <property type="entry name" value="His_Phos_1"/>
    <property type="match status" value="1"/>
</dbReference>
<dbReference type="Proteomes" id="UP000005737">
    <property type="component" value="Unassembled WGS sequence"/>
</dbReference>
<proteinExistence type="predicted"/>
<name>H2CEK6_9LEPT</name>
<dbReference type="InterPro" id="IPR013078">
    <property type="entry name" value="His_Pase_superF_clade-1"/>
</dbReference>
<keyword evidence="2" id="KW-1185">Reference proteome</keyword>
<dbReference type="GO" id="GO:0016791">
    <property type="term" value="F:phosphatase activity"/>
    <property type="evidence" value="ECO:0007669"/>
    <property type="project" value="TreeGrafter"/>
</dbReference>
<dbReference type="EMBL" id="JH597773">
    <property type="protein sequence ID" value="EHQ05592.1"/>
    <property type="molecule type" value="Genomic_DNA"/>
</dbReference>
<dbReference type="AlphaFoldDB" id="H2CEK6"/>
<dbReference type="PANTHER" id="PTHR48100">
    <property type="entry name" value="BROAD-SPECIFICITY PHOSPHATASE YOR283W-RELATED"/>
    <property type="match status" value="1"/>
</dbReference>
<dbReference type="PANTHER" id="PTHR48100:SF1">
    <property type="entry name" value="HISTIDINE PHOSPHATASE FAMILY PROTEIN-RELATED"/>
    <property type="match status" value="1"/>
</dbReference>
<dbReference type="InterPro" id="IPR050275">
    <property type="entry name" value="PGM_Phosphatase"/>
</dbReference>
<dbReference type="HOGENOM" id="CLU_033323_8_3_12"/>
<accession>H2CEK6</accession>
<protein>
    <submittedName>
        <fullName evidence="1">Phosphoglycerate mutase</fullName>
    </submittedName>
</protein>
<dbReference type="STRING" id="183.GCA_002009735_01008"/>
<dbReference type="SUPFAM" id="SSF53254">
    <property type="entry name" value="Phosphoglycerate mutase-like"/>
    <property type="match status" value="1"/>
</dbReference>
<dbReference type="GO" id="GO:0005737">
    <property type="term" value="C:cytoplasm"/>
    <property type="evidence" value="ECO:0007669"/>
    <property type="project" value="TreeGrafter"/>
</dbReference>
<dbReference type="InterPro" id="IPR029033">
    <property type="entry name" value="His_PPase_superfam"/>
</dbReference>
<evidence type="ECO:0000313" key="1">
    <source>
        <dbReference type="EMBL" id="EHQ05592.1"/>
    </source>
</evidence>
<dbReference type="CDD" id="cd07067">
    <property type="entry name" value="HP_PGM_like"/>
    <property type="match status" value="1"/>
</dbReference>
<gene>
    <name evidence="1" type="ORF">Lepil_0891</name>
</gene>
<evidence type="ECO:0000313" key="2">
    <source>
        <dbReference type="Proteomes" id="UP000005737"/>
    </source>
</evidence>
<dbReference type="RefSeq" id="WP_002770378.1">
    <property type="nucleotide sequence ID" value="NZ_JH597773.1"/>
</dbReference>
<dbReference type="Gene3D" id="3.40.50.1240">
    <property type="entry name" value="Phosphoglycerate mutase-like"/>
    <property type="match status" value="1"/>
</dbReference>
<organism evidence="1 2">
    <name type="scientific">Leptonema illini DSM 21528</name>
    <dbReference type="NCBI Taxonomy" id="929563"/>
    <lineage>
        <taxon>Bacteria</taxon>
        <taxon>Pseudomonadati</taxon>
        <taxon>Spirochaetota</taxon>
        <taxon>Spirochaetia</taxon>
        <taxon>Leptospirales</taxon>
        <taxon>Leptospiraceae</taxon>
        <taxon>Leptonema</taxon>
    </lineage>
</organism>